<evidence type="ECO:0000256" key="1">
    <source>
        <dbReference type="SAM" id="MobiDB-lite"/>
    </source>
</evidence>
<sequence>MEAATSTMQHSVGLGPRGPNPPHGAQPTQGSPNQPGSGPSGAPRPEEQHHQKPFFYIQPSQPYLPMQSLQWSVPVQMQVSYNPYYGYSGLGYGMPVMPQYQPNAYMEAPGFIVPHTHLHLMDYRRLLNPQYYQTMAFHSRRFRYQHTPPSRETTSCEVQTEPLTAAQRTSTPSSSEVPSVPPVHSSDTTTVVPPPLVQKTEQSPELKDPTPSPTTRSPSNSSFVIQTEEVRIECCAAPVGLQLLHEAAEMVQHNSMLQSQVLPDDAPNLPADQSDEALQVCPDILLGGTPGANEKTHADEESKNQKDPVNANLESQQAAVGESEEPEGEKDRNFNCTVVHMPFGQKYLDELRKMESSVWSMEETLIPSPQSDVQSDSIDSQDETLNGVAEVTSPQMLMLIEEAPAEEIIPVIEMPSLAEDEVQEMLPTVEEMRSDTDICPVMDVTVSEKAHMIEAIHSAQVDVASNSLLFENSPLKAGRNQHRRQATIQDHQDTSFESLPAYLPSTSWLADSDHIYYCNKMPAAPKKQNRSVNNQGVDLPTRRRKLEMDYKEQPNICKSKERYKPKGKADRRSLSDHECCLNRSFNENMFSDYVSKREQLCSRCLAKQRICTSAGPVLEGRSLKRKAAPFQQWNDVLLPTCDACKSHTKRRPMRKGSNPDVRGPHHGHDTEGESSENSCCRTRPKWRPVDDPRKLTDIKRPLVSKQIQEKCPAATYPKLREKNCLCNELQHQPVTRERLRHCPHGNAIKEMDENCTIPVSHQDKWRNVDHVYLPPRWSSAENSWMGLMPNIDTDGSKNIARSQHMHKNSQPLSQGTCRKDTRC</sequence>
<feature type="region of interest" description="Disordered" evidence="1">
    <location>
        <begin position="146"/>
        <end position="223"/>
    </location>
</feature>
<feature type="compositionally biased region" description="Low complexity" evidence="1">
    <location>
        <begin position="26"/>
        <end position="41"/>
    </location>
</feature>
<keyword evidence="3" id="KW-1185">Reference proteome</keyword>
<dbReference type="Ensembl" id="ENSAOCT00000080520.1">
    <property type="protein sequence ID" value="ENSAOCP00000037561.1"/>
    <property type="gene ID" value="ENSAOCG00000030316.1"/>
</dbReference>
<dbReference type="InterPro" id="IPR053309">
    <property type="entry name" value="Balbiani_Body_Formation"/>
</dbReference>
<feature type="region of interest" description="Disordered" evidence="1">
    <location>
        <begin position="283"/>
        <end position="335"/>
    </location>
</feature>
<feature type="region of interest" description="Disordered" evidence="1">
    <location>
        <begin position="1"/>
        <end position="48"/>
    </location>
</feature>
<feature type="compositionally biased region" description="Low complexity" evidence="1">
    <location>
        <begin position="213"/>
        <end position="222"/>
    </location>
</feature>
<proteinExistence type="predicted"/>
<feature type="compositionally biased region" description="Basic and acidic residues" evidence="1">
    <location>
        <begin position="294"/>
        <end position="306"/>
    </location>
</feature>
<name>A0AAQ5XD48_AMPOC</name>
<feature type="compositionally biased region" description="Polar residues" evidence="1">
    <location>
        <begin position="147"/>
        <end position="168"/>
    </location>
</feature>
<reference evidence="2" key="3">
    <citation type="submission" date="2025-09" db="UniProtKB">
        <authorList>
            <consortium name="Ensembl"/>
        </authorList>
    </citation>
    <scope>IDENTIFICATION</scope>
</reference>
<feature type="compositionally biased region" description="Basic and acidic residues" evidence="1">
    <location>
        <begin position="662"/>
        <end position="671"/>
    </location>
</feature>
<gene>
    <name evidence="2" type="primary">EIF4G1</name>
</gene>
<evidence type="ECO:0000313" key="2">
    <source>
        <dbReference type="Ensembl" id="ENSAOCP00000037561.1"/>
    </source>
</evidence>
<feature type="region of interest" description="Disordered" evidence="1">
    <location>
        <begin position="803"/>
        <end position="823"/>
    </location>
</feature>
<reference evidence="2" key="2">
    <citation type="submission" date="2025-08" db="UniProtKB">
        <authorList>
            <consortium name="Ensembl"/>
        </authorList>
    </citation>
    <scope>IDENTIFICATION</scope>
</reference>
<dbReference type="Proteomes" id="UP001501940">
    <property type="component" value="Chromosome 22"/>
</dbReference>
<feature type="compositionally biased region" description="Polar residues" evidence="1">
    <location>
        <begin position="1"/>
        <end position="10"/>
    </location>
</feature>
<dbReference type="PANTHER" id="PTHR38654">
    <property type="entry name" value="BUCKY BALL-RELATED"/>
    <property type="match status" value="1"/>
</dbReference>
<feature type="compositionally biased region" description="Low complexity" evidence="1">
    <location>
        <begin position="169"/>
        <end position="191"/>
    </location>
</feature>
<evidence type="ECO:0000313" key="3">
    <source>
        <dbReference type="Proteomes" id="UP001501940"/>
    </source>
</evidence>
<dbReference type="GeneTree" id="ENSGT00940000168188"/>
<protein>
    <submittedName>
        <fullName evidence="2">Uncharacterized protein</fullName>
    </submittedName>
</protein>
<dbReference type="AlphaFoldDB" id="A0AAQ5XD48"/>
<dbReference type="PANTHER" id="PTHR38654:SF1">
    <property type="entry name" value="BUCKY BALL"/>
    <property type="match status" value="1"/>
</dbReference>
<accession>A0AAQ5XD48</accession>
<organism evidence="2 3">
    <name type="scientific">Amphiprion ocellaris</name>
    <name type="common">Clown anemonefish</name>
    <dbReference type="NCBI Taxonomy" id="80972"/>
    <lineage>
        <taxon>Eukaryota</taxon>
        <taxon>Metazoa</taxon>
        <taxon>Chordata</taxon>
        <taxon>Craniata</taxon>
        <taxon>Vertebrata</taxon>
        <taxon>Euteleostomi</taxon>
        <taxon>Actinopterygii</taxon>
        <taxon>Neopterygii</taxon>
        <taxon>Teleostei</taxon>
        <taxon>Neoteleostei</taxon>
        <taxon>Acanthomorphata</taxon>
        <taxon>Ovalentaria</taxon>
        <taxon>Pomacentridae</taxon>
        <taxon>Amphiprion</taxon>
    </lineage>
</organism>
<feature type="region of interest" description="Disordered" evidence="1">
    <location>
        <begin position="648"/>
        <end position="693"/>
    </location>
</feature>
<reference evidence="2 3" key="1">
    <citation type="submission" date="2022-01" db="EMBL/GenBank/DDBJ databases">
        <title>A chromosome-scale genome assembly of the false clownfish, Amphiprion ocellaris.</title>
        <authorList>
            <person name="Ryu T."/>
        </authorList>
    </citation>
    <scope>NUCLEOTIDE SEQUENCE [LARGE SCALE GENOMIC DNA]</scope>
</reference>